<protein>
    <recommendedName>
        <fullName evidence="9">Zn(2)-C6 fungal-type domain-containing protein</fullName>
    </recommendedName>
</protein>
<evidence type="ECO:0000256" key="5">
    <source>
        <dbReference type="ARBA" id="ARBA00023125"/>
    </source>
</evidence>
<dbReference type="InterPro" id="IPR052202">
    <property type="entry name" value="Yeast_MetPath_Reg"/>
</dbReference>
<dbReference type="CDD" id="cd00067">
    <property type="entry name" value="GAL4"/>
    <property type="match status" value="1"/>
</dbReference>
<reference evidence="10" key="1">
    <citation type="submission" date="2021-03" db="EMBL/GenBank/DDBJ databases">
        <authorList>
            <person name="Tagirdzhanova G."/>
        </authorList>
    </citation>
    <scope>NUCLEOTIDE SEQUENCE</scope>
</reference>
<feature type="compositionally biased region" description="Basic and acidic residues" evidence="8">
    <location>
        <begin position="30"/>
        <end position="43"/>
    </location>
</feature>
<feature type="compositionally biased region" description="Polar residues" evidence="8">
    <location>
        <begin position="657"/>
        <end position="670"/>
    </location>
</feature>
<evidence type="ECO:0000256" key="4">
    <source>
        <dbReference type="ARBA" id="ARBA00023015"/>
    </source>
</evidence>
<dbReference type="PROSITE" id="PS50048">
    <property type="entry name" value="ZN2_CY6_FUNGAL_2"/>
    <property type="match status" value="1"/>
</dbReference>
<accession>A0A8H3EXG7</accession>
<evidence type="ECO:0000313" key="10">
    <source>
        <dbReference type="EMBL" id="CAF9910611.1"/>
    </source>
</evidence>
<comment type="caution">
    <text evidence="10">The sequence shown here is derived from an EMBL/GenBank/DDBJ whole genome shotgun (WGS) entry which is preliminary data.</text>
</comment>
<dbReference type="InterPro" id="IPR001138">
    <property type="entry name" value="Zn2Cys6_DnaBD"/>
</dbReference>
<keyword evidence="2" id="KW-0479">Metal-binding</keyword>
<dbReference type="InterPro" id="IPR036864">
    <property type="entry name" value="Zn2-C6_fun-type_DNA-bd_sf"/>
</dbReference>
<organism evidence="10 11">
    <name type="scientific">Heterodermia speciosa</name>
    <dbReference type="NCBI Taxonomy" id="116794"/>
    <lineage>
        <taxon>Eukaryota</taxon>
        <taxon>Fungi</taxon>
        <taxon>Dikarya</taxon>
        <taxon>Ascomycota</taxon>
        <taxon>Pezizomycotina</taxon>
        <taxon>Lecanoromycetes</taxon>
        <taxon>OSLEUM clade</taxon>
        <taxon>Lecanoromycetidae</taxon>
        <taxon>Caliciales</taxon>
        <taxon>Physciaceae</taxon>
        <taxon>Heterodermia</taxon>
    </lineage>
</organism>
<dbReference type="CDD" id="cd12148">
    <property type="entry name" value="fungal_TF_MHR"/>
    <property type="match status" value="1"/>
</dbReference>
<dbReference type="PANTHER" id="PTHR47782">
    <property type="entry name" value="ZN(II)2CYS6 TRANSCRIPTION FACTOR (EUROFUNG)-RELATED"/>
    <property type="match status" value="1"/>
</dbReference>
<dbReference type="AlphaFoldDB" id="A0A8H3EXG7"/>
<dbReference type="GO" id="GO:0005634">
    <property type="term" value="C:nucleus"/>
    <property type="evidence" value="ECO:0007669"/>
    <property type="project" value="UniProtKB-SubCell"/>
</dbReference>
<dbReference type="PROSITE" id="PS00463">
    <property type="entry name" value="ZN2_CY6_FUNGAL_1"/>
    <property type="match status" value="1"/>
</dbReference>
<keyword evidence="11" id="KW-1185">Reference proteome</keyword>
<name>A0A8H3EXG7_9LECA</name>
<dbReference type="GO" id="GO:0045944">
    <property type="term" value="P:positive regulation of transcription by RNA polymerase II"/>
    <property type="evidence" value="ECO:0007669"/>
    <property type="project" value="TreeGrafter"/>
</dbReference>
<dbReference type="OrthoDB" id="5416384at2759"/>
<keyword evidence="5" id="KW-0238">DNA-binding</keyword>
<feature type="domain" description="Zn(2)-C6 fungal-type" evidence="9">
    <location>
        <begin position="56"/>
        <end position="86"/>
    </location>
</feature>
<keyword evidence="7" id="KW-0539">Nucleus</keyword>
<evidence type="ECO:0000256" key="7">
    <source>
        <dbReference type="ARBA" id="ARBA00023242"/>
    </source>
</evidence>
<gene>
    <name evidence="10" type="ORF">HETSPECPRED_010120</name>
</gene>
<sequence>MPRQEGRTKNRIDLLPGSFDMTSVASQPAGDKRTSQVTERETRNSNTAKVAHTLTACCRCRQRKTRCDVGLPRCGPCERSNKVCEYYDTAKGTKISRSYVIHLQDKVLALEADLAKTVEEEHAGLDAESMIRSAGLVRFKEHDEGRYLGASSGIAMTRLVMELAKQNTDSKTIKEVVPDTTAGQSKDVFAKESSKPTSKVYPLVSDVAAPDLPSRELTESLIIVFNRTAQYLLPTLHEPSFRQAVDDVYRGSLDPNKNFTVRMVIAISMQKLDTSYAGLADSYYLAALPFLESAVQPMNLETLQCFALIAQYSLVTPTRTASYWVVALATRLCQELGITQESGILADYSGSILDPIKVDMRRRLFWVITSMEMGLAHSLGRPSGFGTSPDQIDVRFFEAVDDQHITSAGVVAGAPHSMKKLIAIHFFKMRLLQAEIRRKLYLKKRPEPKDDQHPWFKVMNEKLNSWLSTIPRNDEGSGFSESWFDARFNTIVILLYRPSPQIPEPSGSAALRCVEAALYNIRLQREQIANKSVDLTWVFTQTLFMELNTVLWALSYPGVRKEKSRKDIEEYVQLAKDGIALASERWPGVASALELYENLTRACLKMYDGDAETSYVIGSPSSRPSRPPLQNDITPPILSNSSTVASSSASRKAPGTAASSSFGSYVGSDQASDLPSLSPASPQETGVASSWQSDPLQDAESRQPRFDYTTTYQTTPFDPNSFFNPLPTMVPNPQQGDSNYRGAPFFTGNPAFYLPSHDEDFYLGTIGDQYSQYLHAPYIPHQPLQCLNQEQQIELMTNLEKNGLGKNNPQGYVKLELNSEYDP</sequence>
<proteinExistence type="predicted"/>
<evidence type="ECO:0000259" key="9">
    <source>
        <dbReference type="PROSITE" id="PS50048"/>
    </source>
</evidence>
<dbReference type="PANTHER" id="PTHR47782:SF8">
    <property type="entry name" value="ZN(II)2CYS6 TRANSCRIPTION FACTOR (EUROFUNG)"/>
    <property type="match status" value="1"/>
</dbReference>
<feature type="compositionally biased region" description="Polar residues" evidence="8">
    <location>
        <begin position="683"/>
        <end position="695"/>
    </location>
</feature>
<evidence type="ECO:0000256" key="6">
    <source>
        <dbReference type="ARBA" id="ARBA00023163"/>
    </source>
</evidence>
<evidence type="ECO:0000256" key="3">
    <source>
        <dbReference type="ARBA" id="ARBA00022833"/>
    </source>
</evidence>
<dbReference type="EMBL" id="CAJPDS010000009">
    <property type="protein sequence ID" value="CAF9910611.1"/>
    <property type="molecule type" value="Genomic_DNA"/>
</dbReference>
<feature type="compositionally biased region" description="Low complexity" evidence="8">
    <location>
        <begin position="671"/>
        <end position="682"/>
    </location>
</feature>
<keyword evidence="4" id="KW-0805">Transcription regulation</keyword>
<keyword evidence="3" id="KW-0862">Zinc</keyword>
<evidence type="ECO:0000256" key="8">
    <source>
        <dbReference type="SAM" id="MobiDB-lite"/>
    </source>
</evidence>
<feature type="compositionally biased region" description="Basic and acidic residues" evidence="8">
    <location>
        <begin position="1"/>
        <end position="12"/>
    </location>
</feature>
<evidence type="ECO:0000256" key="1">
    <source>
        <dbReference type="ARBA" id="ARBA00004123"/>
    </source>
</evidence>
<keyword evidence="6" id="KW-0804">Transcription</keyword>
<comment type="subcellular location">
    <subcellularLocation>
        <location evidence="1">Nucleus</location>
    </subcellularLocation>
</comment>
<dbReference type="InterPro" id="IPR007219">
    <property type="entry name" value="XnlR_reg_dom"/>
</dbReference>
<dbReference type="SMART" id="SM00906">
    <property type="entry name" value="Fungal_trans"/>
    <property type="match status" value="1"/>
</dbReference>
<dbReference type="GO" id="GO:0000981">
    <property type="term" value="F:DNA-binding transcription factor activity, RNA polymerase II-specific"/>
    <property type="evidence" value="ECO:0007669"/>
    <property type="project" value="InterPro"/>
</dbReference>
<dbReference type="SMART" id="SM00066">
    <property type="entry name" value="GAL4"/>
    <property type="match status" value="1"/>
</dbReference>
<dbReference type="SUPFAM" id="SSF57701">
    <property type="entry name" value="Zn2/Cys6 DNA-binding domain"/>
    <property type="match status" value="1"/>
</dbReference>
<feature type="region of interest" description="Disordered" evidence="8">
    <location>
        <begin position="616"/>
        <end position="703"/>
    </location>
</feature>
<feature type="compositionally biased region" description="Low complexity" evidence="8">
    <location>
        <begin position="639"/>
        <end position="650"/>
    </location>
</feature>
<dbReference type="Pfam" id="PF00172">
    <property type="entry name" value="Zn_clus"/>
    <property type="match status" value="1"/>
</dbReference>
<evidence type="ECO:0000256" key="2">
    <source>
        <dbReference type="ARBA" id="ARBA00022723"/>
    </source>
</evidence>
<dbReference type="Gene3D" id="4.10.240.10">
    <property type="entry name" value="Zn(2)-C6 fungal-type DNA-binding domain"/>
    <property type="match status" value="1"/>
</dbReference>
<evidence type="ECO:0000313" key="11">
    <source>
        <dbReference type="Proteomes" id="UP000664521"/>
    </source>
</evidence>
<dbReference type="GO" id="GO:0008270">
    <property type="term" value="F:zinc ion binding"/>
    <property type="evidence" value="ECO:0007669"/>
    <property type="project" value="InterPro"/>
</dbReference>
<feature type="region of interest" description="Disordered" evidence="8">
    <location>
        <begin position="1"/>
        <end position="46"/>
    </location>
</feature>
<dbReference type="GO" id="GO:0006351">
    <property type="term" value="P:DNA-templated transcription"/>
    <property type="evidence" value="ECO:0007669"/>
    <property type="project" value="InterPro"/>
</dbReference>
<dbReference type="Proteomes" id="UP000664521">
    <property type="component" value="Unassembled WGS sequence"/>
</dbReference>
<dbReference type="Pfam" id="PF04082">
    <property type="entry name" value="Fungal_trans"/>
    <property type="match status" value="1"/>
</dbReference>
<dbReference type="GO" id="GO:0043565">
    <property type="term" value="F:sequence-specific DNA binding"/>
    <property type="evidence" value="ECO:0007669"/>
    <property type="project" value="TreeGrafter"/>
</dbReference>